<dbReference type="GO" id="GO:0043171">
    <property type="term" value="P:peptide catabolic process"/>
    <property type="evidence" value="ECO:0007669"/>
    <property type="project" value="TreeGrafter"/>
</dbReference>
<dbReference type="Gene3D" id="3.30.830.10">
    <property type="entry name" value="Metalloenzyme, LuxS/M16 peptidase-like"/>
    <property type="match status" value="4"/>
</dbReference>
<evidence type="ECO:0000259" key="7">
    <source>
        <dbReference type="Pfam" id="PF00675"/>
    </source>
</evidence>
<reference evidence="11 12" key="1">
    <citation type="submission" date="2015-01" db="EMBL/GenBank/DDBJ databases">
        <title>The Genome Sequence of Exophiala spinifera CBS89968.</title>
        <authorList>
            <consortium name="The Broad Institute Genomics Platform"/>
            <person name="Cuomo C."/>
            <person name="de Hoog S."/>
            <person name="Gorbushina A."/>
            <person name="Stielow B."/>
            <person name="Teixiera M."/>
            <person name="Abouelleil A."/>
            <person name="Chapman S.B."/>
            <person name="Priest M."/>
            <person name="Young S.K."/>
            <person name="Wortman J."/>
            <person name="Nusbaum C."/>
            <person name="Birren B."/>
        </authorList>
    </citation>
    <scope>NUCLEOTIDE SEQUENCE [LARGE SCALE GENOMIC DNA]</scope>
    <source>
        <strain evidence="11 12">CBS 89968</strain>
    </source>
</reference>
<dbReference type="InterPro" id="IPR032632">
    <property type="entry name" value="Peptidase_M16_M"/>
</dbReference>
<dbReference type="FunFam" id="3.30.830.10:FF:000003">
    <property type="entry name" value="Insulin-degrading enzyme"/>
    <property type="match status" value="1"/>
</dbReference>
<keyword evidence="5" id="KW-0862">Zinc</keyword>
<feature type="domain" description="Coenzyme PQQ synthesis protein F-like C-terminal lobe" evidence="10">
    <location>
        <begin position="789"/>
        <end position="887"/>
    </location>
</feature>
<keyword evidence="4" id="KW-0378">Hydrolase</keyword>
<dbReference type="GO" id="GO:0046872">
    <property type="term" value="F:metal ion binding"/>
    <property type="evidence" value="ECO:0007669"/>
    <property type="project" value="UniProtKB-KW"/>
</dbReference>
<evidence type="ECO:0000259" key="8">
    <source>
        <dbReference type="Pfam" id="PF05193"/>
    </source>
</evidence>
<dbReference type="STRING" id="91928.A0A0D2AZJ1"/>
<evidence type="ECO:0000256" key="5">
    <source>
        <dbReference type="ARBA" id="ARBA00022833"/>
    </source>
</evidence>
<evidence type="ECO:0000256" key="2">
    <source>
        <dbReference type="ARBA" id="ARBA00022670"/>
    </source>
</evidence>
<evidence type="ECO:0000259" key="10">
    <source>
        <dbReference type="Pfam" id="PF22456"/>
    </source>
</evidence>
<evidence type="ECO:0000313" key="11">
    <source>
        <dbReference type="EMBL" id="KIW11870.1"/>
    </source>
</evidence>
<dbReference type="HOGENOM" id="CLU_004639_1_2_1"/>
<dbReference type="GO" id="GO:0005739">
    <property type="term" value="C:mitochondrion"/>
    <property type="evidence" value="ECO:0007669"/>
    <property type="project" value="TreeGrafter"/>
</dbReference>
<dbReference type="GeneID" id="27336226"/>
<dbReference type="GO" id="GO:0004222">
    <property type="term" value="F:metalloendopeptidase activity"/>
    <property type="evidence" value="ECO:0007669"/>
    <property type="project" value="TreeGrafter"/>
</dbReference>
<keyword evidence="12" id="KW-1185">Reference proteome</keyword>
<dbReference type="InterPro" id="IPR050626">
    <property type="entry name" value="Peptidase_M16"/>
</dbReference>
<dbReference type="MEROPS" id="M16.008"/>
<dbReference type="FunFam" id="3.30.830.10:FF:000005">
    <property type="entry name" value="nardilysin isoform X1"/>
    <property type="match status" value="1"/>
</dbReference>
<dbReference type="GO" id="GO:0051603">
    <property type="term" value="P:proteolysis involved in protein catabolic process"/>
    <property type="evidence" value="ECO:0007669"/>
    <property type="project" value="TreeGrafter"/>
</dbReference>
<evidence type="ECO:0000256" key="4">
    <source>
        <dbReference type="ARBA" id="ARBA00022801"/>
    </source>
</evidence>
<gene>
    <name evidence="11" type="ORF">PV08_09143</name>
</gene>
<evidence type="ECO:0000256" key="3">
    <source>
        <dbReference type="ARBA" id="ARBA00022723"/>
    </source>
</evidence>
<evidence type="ECO:0000256" key="1">
    <source>
        <dbReference type="ARBA" id="ARBA00007261"/>
    </source>
</evidence>
<comment type="similarity">
    <text evidence="1">Belongs to the peptidase M16 family.</text>
</comment>
<dbReference type="InterPro" id="IPR007863">
    <property type="entry name" value="Peptidase_M16_C"/>
</dbReference>
<feature type="domain" description="Peptidase M16 N-terminal" evidence="7">
    <location>
        <begin position="33"/>
        <end position="183"/>
    </location>
</feature>
<evidence type="ECO:0000259" key="9">
    <source>
        <dbReference type="Pfam" id="PF16187"/>
    </source>
</evidence>
<dbReference type="PANTHER" id="PTHR43690:SF18">
    <property type="entry name" value="INSULIN-DEGRADING ENZYME-RELATED"/>
    <property type="match status" value="1"/>
</dbReference>
<dbReference type="FunFam" id="3.30.830.10:FF:000004">
    <property type="entry name" value="Putative insulin-degrading enzyme"/>
    <property type="match status" value="1"/>
</dbReference>
<dbReference type="SUPFAM" id="SSF63411">
    <property type="entry name" value="LuxS/MPP-like metallohydrolase"/>
    <property type="match status" value="4"/>
</dbReference>
<dbReference type="InterPro" id="IPR054734">
    <property type="entry name" value="PqqF-like_C_4"/>
</dbReference>
<dbReference type="AlphaFoldDB" id="A0A0D2AZJ1"/>
<dbReference type="RefSeq" id="XP_016232086.1">
    <property type="nucleotide sequence ID" value="XM_016383463.1"/>
</dbReference>
<feature type="domain" description="Peptidase M16 C-terminal" evidence="8">
    <location>
        <begin position="209"/>
        <end position="388"/>
    </location>
</feature>
<dbReference type="Pfam" id="PF16187">
    <property type="entry name" value="Peptidase_M16_M"/>
    <property type="match status" value="1"/>
</dbReference>
<dbReference type="EMBL" id="KN847498">
    <property type="protein sequence ID" value="KIW11870.1"/>
    <property type="molecule type" value="Genomic_DNA"/>
</dbReference>
<keyword evidence="6" id="KW-0482">Metalloprotease</keyword>
<dbReference type="Pfam" id="PF05193">
    <property type="entry name" value="Peptidase_M16_C"/>
    <property type="match status" value="1"/>
</dbReference>
<accession>A0A0D2AZJ1</accession>
<organism evidence="11 12">
    <name type="scientific">Exophiala spinifera</name>
    <dbReference type="NCBI Taxonomy" id="91928"/>
    <lineage>
        <taxon>Eukaryota</taxon>
        <taxon>Fungi</taxon>
        <taxon>Dikarya</taxon>
        <taxon>Ascomycota</taxon>
        <taxon>Pezizomycotina</taxon>
        <taxon>Eurotiomycetes</taxon>
        <taxon>Chaetothyriomycetidae</taxon>
        <taxon>Chaetothyriales</taxon>
        <taxon>Herpotrichiellaceae</taxon>
        <taxon>Exophiala</taxon>
    </lineage>
</organism>
<evidence type="ECO:0000313" key="12">
    <source>
        <dbReference type="Proteomes" id="UP000053328"/>
    </source>
</evidence>
<dbReference type="Pfam" id="PF22456">
    <property type="entry name" value="PqqF-like_C_4"/>
    <property type="match status" value="1"/>
</dbReference>
<evidence type="ECO:0000256" key="6">
    <source>
        <dbReference type="ARBA" id="ARBA00023049"/>
    </source>
</evidence>
<keyword evidence="2" id="KW-0645">Protease</keyword>
<dbReference type="VEuPathDB" id="FungiDB:PV08_09143"/>
<dbReference type="GO" id="GO:0005829">
    <property type="term" value="C:cytosol"/>
    <property type="evidence" value="ECO:0007669"/>
    <property type="project" value="TreeGrafter"/>
</dbReference>
<sequence length="1083" mass="123775">MDSVKRITDSLEKPDLDDRLYRVIELPNKLEALLVQDAQADKASASLNVHVGNFSDSTDMPGMAHAVEHLLFMGTEKYPGENEYSSYLSSHAGYSNAYTAATQTNYFFECAASHEGQEGAVNGDAKGPLYGALDRFAQFFVKPLFLENTLDRELNAVDSENKKNLQSDVWRLSQLAKSLSNPEHPYHHFSTGNLQTLKDEPEKRGVKIRDEFIRFYERHYSANRMKLVVLGRESLDELEGWVVEFFSKVQNKDLPENRWDGIEILEKDQLSTEVLAKPVMERRSLEISFPYQDEESMYETQPAKYICHLLGHEGPGSVFAYLKNRGLVSSLSAGYHPICPGSAFLELDIELTLEGLKKYHEIVTTIFQYIGMMKANPPVEWMYEETKNMAEVEFRFRQKTPPSRFTSGTSSLMQKPLPRNWLLSGTSRLRRFDAEGIVQAMQYLREDNFRLMLVSQEYPGSWDQKEKWYGTDYKVEKIPTDVLSEVRKALSFPQTETPKELHLPHKNEFIPTKLDVEKLDVKEPAKAPKLLRNDELVRLWWKKDDVFWVPKANVNIRLRNALTGSNPVNYTKTMIFEMLVRDALQTYAYDAEISGLGYSISAFPLGLDIGVHGYNDKMAVLLEKILVTLRDIELKQDRFDIIKERMSRIFKNWYLQPPYGQVGEYTRWLLTERGFMTDAYAAELPHITFEDIKNFGPKLLQQTHVEILAHGNLYKEDAKKIANLVESTLKPRAFPVSQWHLRRNIVIPEGSNFIYKQTLGDPANVNNAIEYFLDVGHVMDIRLRARLQLFAQMTDEPAFNQLRTKEQLGYVVWSGLRPAAVTMGYRVLIQSARDPEYLETRINAFLLKFKQDLQDMSEEEFEGHKRSLISKRLEKLKNLTMETNRLWVHISGEFLNFHQVEIDVAAIRQLTKDDIAQFYAHYIDPESPTRAKLSIHLEAQKSTPVAEVPTSEKKDQFVGLVGQVLGSLGVDLDEHKLKSHFEKVDPIDDAATANAIDEYIGTSLAASKKAEIVEKVKEAIPQILLASTIKPVTPPPNPTEIASKVPTPVIIEDAFKWKAGLQVSKAPLAVVDIAQFEDLESKL</sequence>
<proteinExistence type="inferred from homology"/>
<dbReference type="Proteomes" id="UP000053328">
    <property type="component" value="Unassembled WGS sequence"/>
</dbReference>
<dbReference type="Pfam" id="PF00675">
    <property type="entry name" value="Peptidase_M16"/>
    <property type="match status" value="1"/>
</dbReference>
<feature type="domain" description="Peptidase M16 middle/third" evidence="9">
    <location>
        <begin position="394"/>
        <end position="681"/>
    </location>
</feature>
<dbReference type="PANTHER" id="PTHR43690">
    <property type="entry name" value="NARDILYSIN"/>
    <property type="match status" value="1"/>
</dbReference>
<dbReference type="InterPro" id="IPR011765">
    <property type="entry name" value="Pept_M16_N"/>
</dbReference>
<keyword evidence="3" id="KW-0479">Metal-binding</keyword>
<protein>
    <submittedName>
        <fullName evidence="11">Uncharacterized protein</fullName>
    </submittedName>
</protein>
<name>A0A0D2AZJ1_9EURO</name>
<dbReference type="InterPro" id="IPR011249">
    <property type="entry name" value="Metalloenz_LuxS/M16"/>
</dbReference>
<dbReference type="OrthoDB" id="952271at2759"/>